<comment type="subcellular location">
    <subcellularLocation>
        <location evidence="1">Membrane</location>
        <topology evidence="1">Single-pass membrane protein</topology>
    </subcellularLocation>
</comment>
<dbReference type="SUPFAM" id="SSF101447">
    <property type="entry name" value="Formin homology 2 domain (FH2 domain)"/>
    <property type="match status" value="1"/>
</dbReference>
<dbReference type="PANTHER" id="PTHR23213">
    <property type="entry name" value="FORMIN-RELATED"/>
    <property type="match status" value="1"/>
</dbReference>
<feature type="transmembrane region" description="Helical" evidence="6">
    <location>
        <begin position="254"/>
        <end position="280"/>
    </location>
</feature>
<keyword evidence="2" id="KW-0732">Signal</keyword>
<dbReference type="OrthoDB" id="1668162at2759"/>
<dbReference type="AlphaFoldDB" id="A0A5P1EM58"/>
<feature type="region of interest" description="Disordered" evidence="5">
    <location>
        <begin position="836"/>
        <end position="889"/>
    </location>
</feature>
<evidence type="ECO:0000259" key="7">
    <source>
        <dbReference type="PROSITE" id="PS51444"/>
    </source>
</evidence>
<evidence type="ECO:0000313" key="8">
    <source>
        <dbReference type="EMBL" id="ONK65631.1"/>
    </source>
</evidence>
<dbReference type="InterPro" id="IPR042201">
    <property type="entry name" value="FH2_Formin_sf"/>
</dbReference>
<feature type="domain" description="FH2" evidence="7">
    <location>
        <begin position="420"/>
        <end position="848"/>
    </location>
</feature>
<evidence type="ECO:0000256" key="1">
    <source>
        <dbReference type="ARBA" id="ARBA00004167"/>
    </source>
</evidence>
<dbReference type="Gene3D" id="1.20.58.2220">
    <property type="entry name" value="Formin, FH2 domain"/>
    <property type="match status" value="1"/>
</dbReference>
<keyword evidence="6" id="KW-0812">Transmembrane</keyword>
<feature type="compositionally biased region" description="Pro residues" evidence="5">
    <location>
        <begin position="351"/>
        <end position="397"/>
    </location>
</feature>
<dbReference type="InterPro" id="IPR027643">
    <property type="entry name" value="Formin-like_plant"/>
</dbReference>
<evidence type="ECO:0000256" key="6">
    <source>
        <dbReference type="SAM" id="Phobius"/>
    </source>
</evidence>
<dbReference type="PROSITE" id="PS51444">
    <property type="entry name" value="FH2"/>
    <property type="match status" value="1"/>
</dbReference>
<dbReference type="GO" id="GO:0016020">
    <property type="term" value="C:membrane"/>
    <property type="evidence" value="ECO:0007669"/>
    <property type="project" value="UniProtKB-SubCell"/>
</dbReference>
<protein>
    <recommendedName>
        <fullName evidence="4">Formin-like protein</fullName>
    </recommendedName>
</protein>
<organism evidence="8 9">
    <name type="scientific">Asparagus officinalis</name>
    <name type="common">Garden asparagus</name>
    <dbReference type="NCBI Taxonomy" id="4686"/>
    <lineage>
        <taxon>Eukaryota</taxon>
        <taxon>Viridiplantae</taxon>
        <taxon>Streptophyta</taxon>
        <taxon>Embryophyta</taxon>
        <taxon>Tracheophyta</taxon>
        <taxon>Spermatophyta</taxon>
        <taxon>Magnoliopsida</taxon>
        <taxon>Liliopsida</taxon>
        <taxon>Asparagales</taxon>
        <taxon>Asparagaceae</taxon>
        <taxon>Asparagoideae</taxon>
        <taxon>Asparagus</taxon>
    </lineage>
</organism>
<feature type="region of interest" description="Disordered" evidence="5">
    <location>
        <begin position="152"/>
        <end position="247"/>
    </location>
</feature>
<feature type="compositionally biased region" description="Polar residues" evidence="5">
    <location>
        <begin position="328"/>
        <end position="348"/>
    </location>
</feature>
<dbReference type="Gramene" id="ONK65631">
    <property type="protein sequence ID" value="ONK65631"/>
    <property type="gene ID" value="A4U43_C07F39060"/>
</dbReference>
<dbReference type="GO" id="GO:0051015">
    <property type="term" value="F:actin filament binding"/>
    <property type="evidence" value="ECO:0007669"/>
    <property type="project" value="InterPro"/>
</dbReference>
<feature type="compositionally biased region" description="Low complexity" evidence="5">
    <location>
        <begin position="843"/>
        <end position="856"/>
    </location>
</feature>
<keyword evidence="9" id="KW-1185">Reference proteome</keyword>
<feature type="region of interest" description="Disordered" evidence="5">
    <location>
        <begin position="306"/>
        <end position="428"/>
    </location>
</feature>
<dbReference type="SMART" id="SM00498">
    <property type="entry name" value="FH2"/>
    <property type="match status" value="1"/>
</dbReference>
<dbReference type="EMBL" id="CM007387">
    <property type="protein sequence ID" value="ONK65631.1"/>
    <property type="molecule type" value="Genomic_DNA"/>
</dbReference>
<name>A0A5P1EM58_ASPOF</name>
<keyword evidence="6" id="KW-0472">Membrane</keyword>
<dbReference type="PRINTS" id="PR01217">
    <property type="entry name" value="PRICHEXTENSN"/>
</dbReference>
<sequence length="889" mass="97151">MKCIGRLISEMTCLKKFGFLGILLMLSHVLASRVLAGKHGMDVRPLLRSNFDEQTVEQMWLVCGLDLATIKEEVQRSDPYLVKKILLSKGSMQEALDLLSPGINPSFRDCLVKQNFPLYNSADDSLRIWFTNYLESSLRQLPSIRRYLASKSSEEMSPNSAPAPSPISDPDADSNPSLIPRVKPTKNSPPSPSSGREKAPSKGPKGPKGVQPASDNGASDNGVVASDNGVFSQQPDDKIQRQTPPVNNQFNNSAVIIAVAVTAAVTAVCVALVFICYFRWKGKNRYAGYKIKDDKPLLGLSISDLSGSQKSTDTPSSILAPPKPLKTDPSQCIQVSCSDGSAETQSLDTPAPKPPPPPPPMPPVKPPPPPPGPPPPPKSGPRPPPPPKGSAPRPPPGKINITRPNKAPARAPNTNGEDSADDGNAPKTKLKPFFWDKVQAKPDQAMVWDKLKAGSFQFNEEMIESLFGYTDNKEEKKMLSQKDNAAHYVRILEPKKSQNLSISLKAMSVKSEEVRDALLEGNELPAELLITLLKMAPTTEEELKIRLFAEPSQLGPAEQFIRDIVDIPFAYQRMEALLLMSSLPEEVSSISDAFSALEVACKELRNSRLFLKLLEAVLKTGNRMNDGTYRGGAQAFKLDTLLKLSDVRGTDGKTTLLHFVVLEIIRAEGVRAARAAQESRSSVSSLTSEDLLDEPPSDSGDYYRALGLKVISGLSSELENVKKAAGLDTDALTNTVASLGEKVLKTKEFLRTKMENCDEEGRFLPALRAFVEHAEADVTSLLEEEKKMRLLVKETTDYFDGNSGKDEGLRLFVIVRDFLGMIDKVCREVKVLPKPKPQRARESIAASSSSPAMSPARDPPVRDPRQLLFPAIKDQRREGSDSSGSDEDD</sequence>
<keyword evidence="6" id="KW-1133">Transmembrane helix</keyword>
<proteinExistence type="inferred from homology"/>
<dbReference type="Pfam" id="PF02181">
    <property type="entry name" value="FH2"/>
    <property type="match status" value="1"/>
</dbReference>
<evidence type="ECO:0000313" key="9">
    <source>
        <dbReference type="Proteomes" id="UP000243459"/>
    </source>
</evidence>
<gene>
    <name evidence="8" type="ORF">A4U43_C07F39060</name>
</gene>
<evidence type="ECO:0000256" key="5">
    <source>
        <dbReference type="SAM" id="MobiDB-lite"/>
    </source>
</evidence>
<dbReference type="InterPro" id="IPR015425">
    <property type="entry name" value="FH2_Formin"/>
</dbReference>
<comment type="similarity">
    <text evidence="3">Belongs to the formin-like family. Class-I subfamily.</text>
</comment>
<evidence type="ECO:0000256" key="4">
    <source>
        <dbReference type="RuleBase" id="RU361260"/>
    </source>
</evidence>
<evidence type="ECO:0000256" key="3">
    <source>
        <dbReference type="ARBA" id="ARBA00025793"/>
    </source>
</evidence>
<evidence type="ECO:0000256" key="2">
    <source>
        <dbReference type="ARBA" id="ARBA00022729"/>
    </source>
</evidence>
<reference evidence="9" key="1">
    <citation type="journal article" date="2017" name="Nat. Commun.">
        <title>The asparagus genome sheds light on the origin and evolution of a young Y chromosome.</title>
        <authorList>
            <person name="Harkess A."/>
            <person name="Zhou J."/>
            <person name="Xu C."/>
            <person name="Bowers J.E."/>
            <person name="Van der Hulst R."/>
            <person name="Ayyampalayam S."/>
            <person name="Mercati F."/>
            <person name="Riccardi P."/>
            <person name="McKain M.R."/>
            <person name="Kakrana A."/>
            <person name="Tang H."/>
            <person name="Ray J."/>
            <person name="Groenendijk J."/>
            <person name="Arikit S."/>
            <person name="Mathioni S.M."/>
            <person name="Nakano M."/>
            <person name="Shan H."/>
            <person name="Telgmann-Rauber A."/>
            <person name="Kanno A."/>
            <person name="Yue Z."/>
            <person name="Chen H."/>
            <person name="Li W."/>
            <person name="Chen Y."/>
            <person name="Xu X."/>
            <person name="Zhang Y."/>
            <person name="Luo S."/>
            <person name="Chen H."/>
            <person name="Gao J."/>
            <person name="Mao Z."/>
            <person name="Pires J.C."/>
            <person name="Luo M."/>
            <person name="Kudrna D."/>
            <person name="Wing R.A."/>
            <person name="Meyers B.C."/>
            <person name="Yi K."/>
            <person name="Kong H."/>
            <person name="Lavrijsen P."/>
            <person name="Sunseri F."/>
            <person name="Falavigna A."/>
            <person name="Ye Y."/>
            <person name="Leebens-Mack J.H."/>
            <person name="Chen G."/>
        </authorList>
    </citation>
    <scope>NUCLEOTIDE SEQUENCE [LARGE SCALE GENOMIC DNA]</scope>
    <source>
        <strain evidence="9">cv. DH0086</strain>
    </source>
</reference>
<accession>A0A5P1EM58</accession>
<dbReference type="Proteomes" id="UP000243459">
    <property type="component" value="Chromosome 7"/>
</dbReference>
<dbReference type="GO" id="GO:0045010">
    <property type="term" value="P:actin nucleation"/>
    <property type="evidence" value="ECO:0007669"/>
    <property type="project" value="InterPro"/>
</dbReference>
<dbReference type="PANTHER" id="PTHR23213:SF269">
    <property type="entry name" value="FORMIN-LIKE PROTEIN 5"/>
    <property type="match status" value="1"/>
</dbReference>
<feature type="compositionally biased region" description="Low complexity" evidence="5">
    <location>
        <begin position="168"/>
        <end position="177"/>
    </location>
</feature>